<dbReference type="Proteomes" id="UP000663792">
    <property type="component" value="Unassembled WGS sequence"/>
</dbReference>
<dbReference type="InterPro" id="IPR050273">
    <property type="entry name" value="GppA/Ppx_hydrolase"/>
</dbReference>
<dbReference type="Gene3D" id="3.30.420.150">
    <property type="entry name" value="Exopolyphosphatase. Domain 2"/>
    <property type="match status" value="1"/>
</dbReference>
<reference evidence="2" key="1">
    <citation type="submission" date="2021-01" db="EMBL/GenBank/DDBJ databases">
        <title>YIM 132084 draft genome.</title>
        <authorList>
            <person name="An D."/>
        </authorList>
    </citation>
    <scope>NUCLEOTIDE SEQUENCE</scope>
    <source>
        <strain evidence="2">YIM 132084</strain>
    </source>
</reference>
<dbReference type="PANTHER" id="PTHR30005">
    <property type="entry name" value="EXOPOLYPHOSPHATASE"/>
    <property type="match status" value="1"/>
</dbReference>
<comment type="caution">
    <text evidence="2">The sequence shown here is derived from an EMBL/GenBank/DDBJ whole genome shotgun (WGS) entry which is preliminary data.</text>
</comment>
<accession>A0A939BZW8</accession>
<evidence type="ECO:0000313" key="2">
    <source>
        <dbReference type="EMBL" id="MBM9468610.1"/>
    </source>
</evidence>
<dbReference type="GO" id="GO:0016462">
    <property type="term" value="F:pyrophosphatase activity"/>
    <property type="evidence" value="ECO:0007669"/>
    <property type="project" value="TreeGrafter"/>
</dbReference>
<proteinExistence type="predicted"/>
<name>A0A939BZW8_9ACTN</name>
<feature type="domain" description="Ppx/GppA phosphatase N-terminal" evidence="1">
    <location>
        <begin position="27"/>
        <end position="290"/>
    </location>
</feature>
<dbReference type="Gene3D" id="3.30.420.40">
    <property type="match status" value="1"/>
</dbReference>
<evidence type="ECO:0000313" key="3">
    <source>
        <dbReference type="Proteomes" id="UP000663792"/>
    </source>
</evidence>
<dbReference type="SUPFAM" id="SSF53067">
    <property type="entry name" value="Actin-like ATPase domain"/>
    <property type="match status" value="2"/>
</dbReference>
<gene>
    <name evidence="2" type="ORF">JL106_15100</name>
</gene>
<keyword evidence="3" id="KW-1185">Reference proteome</keyword>
<dbReference type="EMBL" id="JAERWK010000020">
    <property type="protein sequence ID" value="MBM9468610.1"/>
    <property type="molecule type" value="Genomic_DNA"/>
</dbReference>
<dbReference type="InterPro" id="IPR043129">
    <property type="entry name" value="ATPase_NBD"/>
</dbReference>
<organism evidence="2 3">
    <name type="scientific">Nakamurella leprariae</name>
    <dbReference type="NCBI Taxonomy" id="2803911"/>
    <lineage>
        <taxon>Bacteria</taxon>
        <taxon>Bacillati</taxon>
        <taxon>Actinomycetota</taxon>
        <taxon>Actinomycetes</taxon>
        <taxon>Nakamurellales</taxon>
        <taxon>Nakamurellaceae</taxon>
        <taxon>Nakamurella</taxon>
    </lineage>
</organism>
<evidence type="ECO:0000259" key="1">
    <source>
        <dbReference type="Pfam" id="PF02541"/>
    </source>
</evidence>
<dbReference type="AlphaFoldDB" id="A0A939BZW8"/>
<sequence length="322" mass="33752">MRVAAIDCGTNSIRLLVADIATGPDGRRRLTDVHREMRVVRLGEGVDATGRLAPQALDRTWRALADYTAVLRSCGAQFVRMAATSATRDAQNRADFVAMVRETLGQDPEVITGQEEAELSFIGGVGDVDPAGGPFLVVDIGGGSTEMVTGSVVDGRPELTGAVSLDLGCVRITERILRGDPPTAAERAEARDWARGLLTGGLAQQPIARTARFIAVSGTATTVAAAARRLPRYDPAVIHLSEIGSADVRRVADTMLAATRAHRAVLPFMHPGRVDVIGGGSLILAELLDLVGTATAGRPQGPITTVTVSEHDILDGLALSLA</sequence>
<dbReference type="InterPro" id="IPR003695">
    <property type="entry name" value="Ppx_GppA_N"/>
</dbReference>
<protein>
    <submittedName>
        <fullName evidence="2">Ppx/GppA family phosphatase</fullName>
    </submittedName>
</protein>
<dbReference type="PANTHER" id="PTHR30005:SF13">
    <property type="entry name" value="EXOPOLYPHOSPHATASE 2"/>
    <property type="match status" value="1"/>
</dbReference>
<dbReference type="Pfam" id="PF02541">
    <property type="entry name" value="Ppx-GppA"/>
    <property type="match status" value="1"/>
</dbReference>